<evidence type="ECO:0000313" key="10">
    <source>
        <dbReference type="Proteomes" id="UP000199416"/>
    </source>
</evidence>
<gene>
    <name evidence="9" type="ORF">SAMN05660690_1718</name>
</gene>
<organism evidence="9 10">
    <name type="scientific">Geodermatophilus telluris</name>
    <dbReference type="NCBI Taxonomy" id="1190417"/>
    <lineage>
        <taxon>Bacteria</taxon>
        <taxon>Bacillati</taxon>
        <taxon>Actinomycetota</taxon>
        <taxon>Actinomycetes</taxon>
        <taxon>Geodermatophilales</taxon>
        <taxon>Geodermatophilaceae</taxon>
        <taxon>Geodermatophilus</taxon>
    </lineage>
</organism>
<feature type="domain" description="Flagellar assembly protein FliH/Type III secretion system HrpE" evidence="8">
    <location>
        <begin position="141"/>
        <end position="262"/>
    </location>
</feature>
<feature type="compositionally biased region" description="Pro residues" evidence="7">
    <location>
        <begin position="28"/>
        <end position="44"/>
    </location>
</feature>
<feature type="region of interest" description="Disordered" evidence="7">
    <location>
        <begin position="1"/>
        <end position="46"/>
    </location>
</feature>
<dbReference type="STRING" id="1190417.SAMN05660690_1718"/>
<dbReference type="GO" id="GO:0005829">
    <property type="term" value="C:cytosol"/>
    <property type="evidence" value="ECO:0007669"/>
    <property type="project" value="TreeGrafter"/>
</dbReference>
<keyword evidence="9" id="KW-0966">Cell projection</keyword>
<feature type="compositionally biased region" description="Low complexity" evidence="7">
    <location>
        <begin position="1"/>
        <end position="27"/>
    </location>
</feature>
<dbReference type="OrthoDB" id="3691162at2"/>
<dbReference type="EMBL" id="FMZF01000002">
    <property type="protein sequence ID" value="SDC51436.1"/>
    <property type="molecule type" value="Genomic_DNA"/>
</dbReference>
<dbReference type="PANTHER" id="PTHR34982">
    <property type="entry name" value="YOP PROTEINS TRANSLOCATION PROTEIN L"/>
    <property type="match status" value="1"/>
</dbReference>
<evidence type="ECO:0000256" key="3">
    <source>
        <dbReference type="ARBA" id="ARBA00022448"/>
    </source>
</evidence>
<dbReference type="GO" id="GO:0044781">
    <property type="term" value="P:bacterial-type flagellum organization"/>
    <property type="evidence" value="ECO:0007669"/>
    <property type="project" value="UniProtKB-KW"/>
</dbReference>
<reference evidence="10" key="1">
    <citation type="submission" date="2016-10" db="EMBL/GenBank/DDBJ databases">
        <authorList>
            <person name="Varghese N."/>
            <person name="Submissions S."/>
        </authorList>
    </citation>
    <scope>NUCLEOTIDE SEQUENCE [LARGE SCALE GENOMIC DNA]</scope>
    <source>
        <strain evidence="10">DSM 45421</strain>
    </source>
</reference>
<keyword evidence="6" id="KW-1006">Bacterial flagellum protein export</keyword>
<keyword evidence="5" id="KW-0653">Protein transport</keyword>
<keyword evidence="9" id="KW-0282">Flagellum</keyword>
<evidence type="ECO:0000256" key="7">
    <source>
        <dbReference type="SAM" id="MobiDB-lite"/>
    </source>
</evidence>
<evidence type="ECO:0000256" key="6">
    <source>
        <dbReference type="ARBA" id="ARBA00023225"/>
    </source>
</evidence>
<evidence type="ECO:0000313" key="9">
    <source>
        <dbReference type="EMBL" id="SDC51436.1"/>
    </source>
</evidence>
<evidence type="ECO:0000256" key="4">
    <source>
        <dbReference type="ARBA" id="ARBA00022795"/>
    </source>
</evidence>
<sequence>MSSSRESALLRGASASAAAPYRSVPGTTVPPRPRPVPVPPPVEPASPVVATAPEVVVERRVGSRRAADVPVPNGRGVLRLGDVYAEELARLREFAHAEGHGAGYAEGLAEAGRVVAQAEAEAAARLAEVQARWERRMASATAALGAAVAALEAATVPTADDVRDTLLDGAVTLVEDLLGRELSTATTAGLDAVRRALTLVPTDAPAVVRLHPDDLAEVPAHALAALPPSVTVLGDDAVERAGAVAECGPRRVDAQLSTALARVRTVLSGGGPS</sequence>
<dbReference type="Pfam" id="PF02108">
    <property type="entry name" value="FliH"/>
    <property type="match status" value="1"/>
</dbReference>
<dbReference type="Proteomes" id="UP000199416">
    <property type="component" value="Unassembled WGS sequence"/>
</dbReference>
<evidence type="ECO:0000256" key="2">
    <source>
        <dbReference type="ARBA" id="ARBA00006602"/>
    </source>
</evidence>
<keyword evidence="9" id="KW-0969">Cilium</keyword>
<dbReference type="RefSeq" id="WP_091365785.1">
    <property type="nucleotide sequence ID" value="NZ_FMZF01000002.1"/>
</dbReference>
<evidence type="ECO:0000256" key="5">
    <source>
        <dbReference type="ARBA" id="ARBA00022927"/>
    </source>
</evidence>
<evidence type="ECO:0000256" key="1">
    <source>
        <dbReference type="ARBA" id="ARBA00003041"/>
    </source>
</evidence>
<dbReference type="InterPro" id="IPR051472">
    <property type="entry name" value="T3SS_Stator/FliH"/>
</dbReference>
<keyword evidence="4" id="KW-1005">Bacterial flagellum biogenesis</keyword>
<dbReference type="AlphaFoldDB" id="A0A1G6M8X7"/>
<keyword evidence="10" id="KW-1185">Reference proteome</keyword>
<dbReference type="GO" id="GO:0015031">
    <property type="term" value="P:protein transport"/>
    <property type="evidence" value="ECO:0007669"/>
    <property type="project" value="UniProtKB-KW"/>
</dbReference>
<dbReference type="PANTHER" id="PTHR34982:SF1">
    <property type="entry name" value="FLAGELLAR ASSEMBLY PROTEIN FLIH"/>
    <property type="match status" value="1"/>
</dbReference>
<name>A0A1G6M8X7_9ACTN</name>
<comment type="similarity">
    <text evidence="2">Belongs to the FliH family.</text>
</comment>
<keyword evidence="3" id="KW-0813">Transport</keyword>
<proteinExistence type="inferred from homology"/>
<comment type="function">
    <text evidence="1">Needed for flagellar regrowth and assembly.</text>
</comment>
<accession>A0A1G6M8X7</accession>
<protein>
    <submittedName>
        <fullName evidence="9">Flagellar assembly protein FliH</fullName>
    </submittedName>
</protein>
<dbReference type="InterPro" id="IPR018035">
    <property type="entry name" value="Flagellar_FliH/T3SS_HrpE"/>
</dbReference>
<evidence type="ECO:0000259" key="8">
    <source>
        <dbReference type="Pfam" id="PF02108"/>
    </source>
</evidence>